<sequence>MPAQKRKPVQDEDEALKEKRRLQWKINQRNSRQKRNDLTSTLSKQIELATLENQRLEQHLHNLATNAMVVREPTSMFLGNAAVRIIDEYYQVFKDGFASCPIQQQFQYEFVRKIMTSDTSFMNAQGAESVVNQWRLMTTNHHSLRIQPLSCEYMKEDDGVVVRAVSRYILRISRKTVENLYPHLLNRESLVQTLIGLEVAAVDTVHSCFDLDGRIIRHDVSIDLVNPLIKLLGDVQLAAEILNGSHLADNGLVDINRSEGRVVEICPSECATESTSMPDKPLRPASNDLSKLLST</sequence>
<dbReference type="EMBL" id="VJMJ01000029">
    <property type="protein sequence ID" value="KAF0742317.1"/>
    <property type="molecule type" value="Genomic_DNA"/>
</dbReference>
<proteinExistence type="predicted"/>
<dbReference type="AlphaFoldDB" id="A0A6G0XPJ3"/>
<accession>A0A6G0XPJ3</accession>
<feature type="region of interest" description="Disordered" evidence="1">
    <location>
        <begin position="273"/>
        <end position="295"/>
    </location>
</feature>
<reference evidence="2 3" key="1">
    <citation type="submission" date="2019-07" db="EMBL/GenBank/DDBJ databases">
        <title>Genomics analysis of Aphanomyces spp. identifies a new class of oomycete effector associated with host adaptation.</title>
        <authorList>
            <person name="Gaulin E."/>
        </authorList>
    </citation>
    <scope>NUCLEOTIDE SEQUENCE [LARGE SCALE GENOMIC DNA]</scope>
    <source>
        <strain evidence="2 3">ATCC 201684</strain>
    </source>
</reference>
<evidence type="ECO:0008006" key="4">
    <source>
        <dbReference type="Google" id="ProtNLM"/>
    </source>
</evidence>
<gene>
    <name evidence="2" type="ORF">Ae201684_002719</name>
</gene>
<evidence type="ECO:0000313" key="2">
    <source>
        <dbReference type="EMBL" id="KAF0742317.1"/>
    </source>
</evidence>
<protein>
    <recommendedName>
        <fullName evidence="4">BZIP domain-containing protein</fullName>
    </recommendedName>
</protein>
<keyword evidence="3" id="KW-1185">Reference proteome</keyword>
<dbReference type="VEuPathDB" id="FungiDB:AeMF1_001176"/>
<organism evidence="2 3">
    <name type="scientific">Aphanomyces euteiches</name>
    <dbReference type="NCBI Taxonomy" id="100861"/>
    <lineage>
        <taxon>Eukaryota</taxon>
        <taxon>Sar</taxon>
        <taxon>Stramenopiles</taxon>
        <taxon>Oomycota</taxon>
        <taxon>Saprolegniomycetes</taxon>
        <taxon>Saprolegniales</taxon>
        <taxon>Verrucalvaceae</taxon>
        <taxon>Aphanomyces</taxon>
    </lineage>
</organism>
<comment type="caution">
    <text evidence="2">The sequence shown here is derived from an EMBL/GenBank/DDBJ whole genome shotgun (WGS) entry which is preliminary data.</text>
</comment>
<dbReference type="CDD" id="cd14686">
    <property type="entry name" value="bZIP"/>
    <property type="match status" value="1"/>
</dbReference>
<dbReference type="Proteomes" id="UP000481153">
    <property type="component" value="Unassembled WGS sequence"/>
</dbReference>
<name>A0A6G0XPJ3_9STRA</name>
<evidence type="ECO:0000313" key="3">
    <source>
        <dbReference type="Proteomes" id="UP000481153"/>
    </source>
</evidence>
<evidence type="ECO:0000256" key="1">
    <source>
        <dbReference type="SAM" id="MobiDB-lite"/>
    </source>
</evidence>